<dbReference type="Proteomes" id="UP000270296">
    <property type="component" value="Unassembled WGS sequence"/>
</dbReference>
<evidence type="ECO:0000313" key="2">
    <source>
        <dbReference type="Proteomes" id="UP000270296"/>
    </source>
</evidence>
<sequence>MPFRGFIRGCYDSMLVHGFNKTIVHWYQWLERESCHFYNKQDVLQLPYRSTNHVNRNPNHLYLCTCYSDGCNGQSQHSAPHMNWKLFQLPPPLLPTMCLFMSWLWTTRTS</sequence>
<dbReference type="EMBL" id="UZAM01016714">
    <property type="protein sequence ID" value="VDP44446.1"/>
    <property type="molecule type" value="Genomic_DNA"/>
</dbReference>
<dbReference type="InterPro" id="IPR010558">
    <property type="entry name" value="Ly-6-related"/>
</dbReference>
<evidence type="ECO:0000313" key="3">
    <source>
        <dbReference type="WBParaSite" id="SBAD_0001237401-mRNA-1"/>
    </source>
</evidence>
<dbReference type="PANTHER" id="PTHR34722">
    <property type="entry name" value="HOMOLOG OF ODR-2 (TWO)-RELATED"/>
    <property type="match status" value="1"/>
</dbReference>
<keyword evidence="2" id="KW-1185">Reference proteome</keyword>
<gene>
    <name evidence="1" type="ORF">SBAD_LOCUS11974</name>
</gene>
<dbReference type="AlphaFoldDB" id="A0A183J7X6"/>
<accession>A0A183J7X6</accession>
<dbReference type="Pfam" id="PF06579">
    <property type="entry name" value="Ly-6_related"/>
    <property type="match status" value="1"/>
</dbReference>
<proteinExistence type="predicted"/>
<dbReference type="GO" id="GO:0030424">
    <property type="term" value="C:axon"/>
    <property type="evidence" value="ECO:0007669"/>
    <property type="project" value="TreeGrafter"/>
</dbReference>
<protein>
    <submittedName>
        <fullName evidence="3">Protein sleepless</fullName>
    </submittedName>
</protein>
<dbReference type="WBParaSite" id="SBAD_0001237401-mRNA-1">
    <property type="protein sequence ID" value="SBAD_0001237401-mRNA-1"/>
    <property type="gene ID" value="SBAD_0001237401"/>
</dbReference>
<name>A0A183J7X6_9BILA</name>
<evidence type="ECO:0000313" key="1">
    <source>
        <dbReference type="EMBL" id="VDP44446.1"/>
    </source>
</evidence>
<reference evidence="3" key="1">
    <citation type="submission" date="2016-06" db="UniProtKB">
        <authorList>
            <consortium name="WormBaseParasite"/>
        </authorList>
    </citation>
    <scope>IDENTIFICATION</scope>
</reference>
<dbReference type="PANTHER" id="PTHR34722:SF1">
    <property type="entry name" value="HOMOLOG OF ODR-2 (TWO)"/>
    <property type="match status" value="1"/>
</dbReference>
<dbReference type="GO" id="GO:0042048">
    <property type="term" value="P:olfactory behavior"/>
    <property type="evidence" value="ECO:0007669"/>
    <property type="project" value="TreeGrafter"/>
</dbReference>
<dbReference type="GO" id="GO:0043025">
    <property type="term" value="C:neuronal cell body"/>
    <property type="evidence" value="ECO:0007669"/>
    <property type="project" value="TreeGrafter"/>
</dbReference>
<reference evidence="1 2" key="2">
    <citation type="submission" date="2018-11" db="EMBL/GenBank/DDBJ databases">
        <authorList>
            <consortium name="Pathogen Informatics"/>
        </authorList>
    </citation>
    <scope>NUCLEOTIDE SEQUENCE [LARGE SCALE GENOMIC DNA]</scope>
</reference>
<dbReference type="GO" id="GO:1990834">
    <property type="term" value="P:response to odorant"/>
    <property type="evidence" value="ECO:0007669"/>
    <property type="project" value="TreeGrafter"/>
</dbReference>
<organism evidence="3">
    <name type="scientific">Soboliphyme baturini</name>
    <dbReference type="NCBI Taxonomy" id="241478"/>
    <lineage>
        <taxon>Eukaryota</taxon>
        <taxon>Metazoa</taxon>
        <taxon>Ecdysozoa</taxon>
        <taxon>Nematoda</taxon>
        <taxon>Enoplea</taxon>
        <taxon>Dorylaimia</taxon>
        <taxon>Dioctophymatida</taxon>
        <taxon>Dioctophymatoidea</taxon>
        <taxon>Soboliphymatidae</taxon>
        <taxon>Soboliphyme</taxon>
    </lineage>
</organism>
<dbReference type="OrthoDB" id="5919135at2759"/>